<organism evidence="1 2">
    <name type="scientific">Dentiscutata heterogama</name>
    <dbReference type="NCBI Taxonomy" id="1316150"/>
    <lineage>
        <taxon>Eukaryota</taxon>
        <taxon>Fungi</taxon>
        <taxon>Fungi incertae sedis</taxon>
        <taxon>Mucoromycota</taxon>
        <taxon>Glomeromycotina</taxon>
        <taxon>Glomeromycetes</taxon>
        <taxon>Diversisporales</taxon>
        <taxon>Gigasporaceae</taxon>
        <taxon>Dentiscutata</taxon>
    </lineage>
</organism>
<comment type="caution">
    <text evidence="1">The sequence shown here is derived from an EMBL/GenBank/DDBJ whole genome shotgun (WGS) entry which is preliminary data.</text>
</comment>
<dbReference type="Proteomes" id="UP000789702">
    <property type="component" value="Unassembled WGS sequence"/>
</dbReference>
<protein>
    <submittedName>
        <fullName evidence="1">400_t:CDS:1</fullName>
    </submittedName>
</protein>
<feature type="non-terminal residue" evidence="1">
    <location>
        <position position="62"/>
    </location>
</feature>
<evidence type="ECO:0000313" key="1">
    <source>
        <dbReference type="EMBL" id="CAG8719193.1"/>
    </source>
</evidence>
<proteinExistence type="predicted"/>
<reference evidence="1" key="1">
    <citation type="submission" date="2021-06" db="EMBL/GenBank/DDBJ databases">
        <authorList>
            <person name="Kallberg Y."/>
            <person name="Tangrot J."/>
            <person name="Rosling A."/>
        </authorList>
    </citation>
    <scope>NUCLEOTIDE SEQUENCE</scope>
    <source>
        <strain evidence="1">IL203A</strain>
    </source>
</reference>
<feature type="non-terminal residue" evidence="1">
    <location>
        <position position="1"/>
    </location>
</feature>
<accession>A0ACA9PP76</accession>
<name>A0ACA9PP76_9GLOM</name>
<gene>
    <name evidence="1" type="ORF">DHETER_LOCUS12727</name>
</gene>
<evidence type="ECO:0000313" key="2">
    <source>
        <dbReference type="Proteomes" id="UP000789702"/>
    </source>
</evidence>
<dbReference type="EMBL" id="CAJVPU010032259">
    <property type="protein sequence ID" value="CAG8719193.1"/>
    <property type="molecule type" value="Genomic_DNA"/>
</dbReference>
<sequence>ITILLQLVCLALIRRQDSHEFHCTCWLMAWVQNLSPEMDVPKMDAPKMATPRMEAPEMGASL</sequence>
<keyword evidence="2" id="KW-1185">Reference proteome</keyword>